<evidence type="ECO:0000313" key="3">
    <source>
        <dbReference type="EMBL" id="MDQ0189613.1"/>
    </source>
</evidence>
<sequence length="275" mass="28172">MTPVVQTGQHRHKSLRVVGGVVILAAIVAAVSAVPKSTWSGLAKGNIFALVGSLNGTVGQMLQHTHALDTQVQEAQSQLGQLEQEEAIVQKQAATGEQLKQTLQTQRQLTENGVNLMQQILTEETQLSHTTGQVADQTGQLTGVVAANANQLRGLLGALQTSNQESNELGNQLDSMLAQLNDSVQEFKLFGQVDNLLSSLLGKQTTGTLTGGLSSVLGGLTNAGGGGKSTSSKSGSASGSSSAGSSSKASNSTPSSGSGSSSNSNPLQDLLKNLL</sequence>
<organism evidence="3 4">
    <name type="scientific">Alicyclobacillus cycloheptanicus</name>
    <dbReference type="NCBI Taxonomy" id="1457"/>
    <lineage>
        <taxon>Bacteria</taxon>
        <taxon>Bacillati</taxon>
        <taxon>Bacillota</taxon>
        <taxon>Bacilli</taxon>
        <taxon>Bacillales</taxon>
        <taxon>Alicyclobacillaceae</taxon>
        <taxon>Alicyclobacillus</taxon>
    </lineage>
</organism>
<accession>A0ABT9XH49</accession>
<reference evidence="3 4" key="1">
    <citation type="submission" date="2023-07" db="EMBL/GenBank/DDBJ databases">
        <title>Genomic Encyclopedia of Type Strains, Phase IV (KMG-IV): sequencing the most valuable type-strain genomes for metagenomic binning, comparative biology and taxonomic classification.</title>
        <authorList>
            <person name="Goeker M."/>
        </authorList>
    </citation>
    <scope>NUCLEOTIDE SEQUENCE [LARGE SCALE GENOMIC DNA]</scope>
    <source>
        <strain evidence="3 4">DSM 4006</strain>
    </source>
</reference>
<keyword evidence="1" id="KW-0175">Coiled coil</keyword>
<feature type="compositionally biased region" description="Low complexity" evidence="2">
    <location>
        <begin position="229"/>
        <end position="265"/>
    </location>
</feature>
<feature type="region of interest" description="Disordered" evidence="2">
    <location>
        <begin position="224"/>
        <end position="275"/>
    </location>
</feature>
<feature type="coiled-coil region" evidence="1">
    <location>
        <begin position="65"/>
        <end position="92"/>
    </location>
</feature>
<proteinExistence type="predicted"/>
<evidence type="ECO:0008006" key="5">
    <source>
        <dbReference type="Google" id="ProtNLM"/>
    </source>
</evidence>
<evidence type="ECO:0000313" key="4">
    <source>
        <dbReference type="Proteomes" id="UP001232973"/>
    </source>
</evidence>
<protein>
    <recommendedName>
        <fullName evidence="5">X-X-X-Leu-X-X-Gly heptad repeat-containing protein</fullName>
    </recommendedName>
</protein>
<gene>
    <name evidence="3" type="ORF">J2S03_001458</name>
</gene>
<dbReference type="EMBL" id="JAUSTP010000009">
    <property type="protein sequence ID" value="MDQ0189613.1"/>
    <property type="molecule type" value="Genomic_DNA"/>
</dbReference>
<name>A0ABT9XH49_9BACL</name>
<evidence type="ECO:0000256" key="2">
    <source>
        <dbReference type="SAM" id="MobiDB-lite"/>
    </source>
</evidence>
<evidence type="ECO:0000256" key="1">
    <source>
        <dbReference type="SAM" id="Coils"/>
    </source>
</evidence>
<keyword evidence="4" id="KW-1185">Reference proteome</keyword>
<dbReference type="RefSeq" id="WP_274454550.1">
    <property type="nucleotide sequence ID" value="NZ_CP067097.1"/>
</dbReference>
<comment type="caution">
    <text evidence="3">The sequence shown here is derived from an EMBL/GenBank/DDBJ whole genome shotgun (WGS) entry which is preliminary data.</text>
</comment>
<dbReference type="Proteomes" id="UP001232973">
    <property type="component" value="Unassembled WGS sequence"/>
</dbReference>